<dbReference type="PRINTS" id="PR01576">
    <property type="entry name" value="PDEFORMYLASE"/>
</dbReference>
<protein>
    <recommendedName>
        <fullName evidence="5">Peptide deformylase</fullName>
        <shortName evidence="5">PDF</shortName>
        <ecNumber evidence="5">3.5.1.88</ecNumber>
    </recommendedName>
    <alternativeName>
        <fullName evidence="5">Polypeptide deformylase</fullName>
    </alternativeName>
</protein>
<dbReference type="NCBIfam" id="NF001159">
    <property type="entry name" value="PRK00150.1-3"/>
    <property type="match status" value="1"/>
</dbReference>
<dbReference type="PANTHER" id="PTHR10458">
    <property type="entry name" value="PEPTIDE DEFORMYLASE"/>
    <property type="match status" value="1"/>
</dbReference>
<evidence type="ECO:0000256" key="4">
    <source>
        <dbReference type="ARBA" id="ARBA00022917"/>
    </source>
</evidence>
<dbReference type="PIRSF" id="PIRSF004749">
    <property type="entry name" value="Pep_def"/>
    <property type="match status" value="1"/>
</dbReference>
<dbReference type="HOGENOM" id="CLU_061901_5_2_3"/>
<organism evidence="6 7">
    <name type="scientific">Gloeobacter kilaueensis (strain ATCC BAA-2537 / CCAP 1431/1 / ULC 316 / JS1)</name>
    <dbReference type="NCBI Taxonomy" id="1183438"/>
    <lineage>
        <taxon>Bacteria</taxon>
        <taxon>Bacillati</taxon>
        <taxon>Cyanobacteriota</taxon>
        <taxon>Cyanophyceae</taxon>
        <taxon>Gloeobacterales</taxon>
        <taxon>Gloeobacteraceae</taxon>
        <taxon>Gloeobacter</taxon>
    </lineage>
</organism>
<feature type="active site" evidence="5">
    <location>
        <position position="144"/>
    </location>
</feature>
<proteinExistence type="inferred from homology"/>
<feature type="binding site" evidence="5">
    <location>
        <position position="101"/>
    </location>
    <ligand>
        <name>Fe cation</name>
        <dbReference type="ChEBI" id="CHEBI:24875"/>
    </ligand>
</feature>
<dbReference type="GO" id="GO:0046872">
    <property type="term" value="F:metal ion binding"/>
    <property type="evidence" value="ECO:0007669"/>
    <property type="project" value="UniProtKB-KW"/>
</dbReference>
<gene>
    <name evidence="5 6" type="primary">def</name>
    <name evidence="6" type="ORF">GKIL_3284</name>
</gene>
<dbReference type="EC" id="3.5.1.88" evidence="5"/>
<comment type="cofactor">
    <cofactor evidence="5">
        <name>Fe(2+)</name>
        <dbReference type="ChEBI" id="CHEBI:29033"/>
    </cofactor>
    <text evidence="5">Binds 1 Fe(2+) ion.</text>
</comment>
<evidence type="ECO:0000256" key="2">
    <source>
        <dbReference type="ARBA" id="ARBA00022723"/>
    </source>
</evidence>
<dbReference type="Proteomes" id="UP000017396">
    <property type="component" value="Chromosome"/>
</dbReference>
<dbReference type="PANTHER" id="PTHR10458:SF2">
    <property type="entry name" value="PEPTIDE DEFORMYLASE, MITOCHONDRIAL"/>
    <property type="match status" value="1"/>
</dbReference>
<dbReference type="PATRIC" id="fig|1183438.3.peg.3227"/>
<dbReference type="eggNOG" id="COG0242">
    <property type="taxonomic scope" value="Bacteria"/>
</dbReference>
<keyword evidence="4 5" id="KW-0648">Protein biosynthesis</keyword>
<comment type="catalytic activity">
    <reaction evidence="5">
        <text>N-terminal N-formyl-L-methionyl-[peptide] + H2O = N-terminal L-methionyl-[peptide] + formate</text>
        <dbReference type="Rhea" id="RHEA:24420"/>
        <dbReference type="Rhea" id="RHEA-COMP:10639"/>
        <dbReference type="Rhea" id="RHEA-COMP:10640"/>
        <dbReference type="ChEBI" id="CHEBI:15377"/>
        <dbReference type="ChEBI" id="CHEBI:15740"/>
        <dbReference type="ChEBI" id="CHEBI:49298"/>
        <dbReference type="ChEBI" id="CHEBI:64731"/>
        <dbReference type="EC" id="3.5.1.88"/>
    </reaction>
</comment>
<comment type="function">
    <text evidence="5">Removes the formyl group from the N-terminal Met of newly synthesized proteins. Requires at least a dipeptide for an efficient rate of reaction. N-terminal L-methionine is a prerequisite for activity but the enzyme has broad specificity at other positions.</text>
</comment>
<dbReference type="RefSeq" id="WP_023174816.1">
    <property type="nucleotide sequence ID" value="NC_022600.1"/>
</dbReference>
<keyword evidence="5" id="KW-0408">Iron</keyword>
<dbReference type="KEGG" id="glj:GKIL_3284"/>
<dbReference type="EMBL" id="CP003587">
    <property type="protein sequence ID" value="AGY59530.1"/>
    <property type="molecule type" value="Genomic_DNA"/>
</dbReference>
<comment type="similarity">
    <text evidence="1 5">Belongs to the polypeptide deformylase family.</text>
</comment>
<dbReference type="InterPro" id="IPR023635">
    <property type="entry name" value="Peptide_deformylase"/>
</dbReference>
<dbReference type="Pfam" id="PF01327">
    <property type="entry name" value="Pep_deformylase"/>
    <property type="match status" value="1"/>
</dbReference>
<keyword evidence="3 5" id="KW-0378">Hydrolase</keyword>
<name>U5QPC9_GLOK1</name>
<dbReference type="OrthoDB" id="9784988at2"/>
<dbReference type="Gene3D" id="3.90.45.10">
    <property type="entry name" value="Peptide deformylase"/>
    <property type="match status" value="1"/>
</dbReference>
<dbReference type="NCBIfam" id="TIGR00079">
    <property type="entry name" value="pept_deformyl"/>
    <property type="match status" value="1"/>
</dbReference>
<evidence type="ECO:0000256" key="1">
    <source>
        <dbReference type="ARBA" id="ARBA00010759"/>
    </source>
</evidence>
<dbReference type="GO" id="GO:0006412">
    <property type="term" value="P:translation"/>
    <property type="evidence" value="ECO:0007669"/>
    <property type="project" value="UniProtKB-UniRule"/>
</dbReference>
<dbReference type="HAMAP" id="MF_00163">
    <property type="entry name" value="Pep_deformylase"/>
    <property type="match status" value="1"/>
</dbReference>
<evidence type="ECO:0000313" key="7">
    <source>
        <dbReference type="Proteomes" id="UP000017396"/>
    </source>
</evidence>
<dbReference type="GO" id="GO:0042586">
    <property type="term" value="F:peptide deformylase activity"/>
    <property type="evidence" value="ECO:0007669"/>
    <property type="project" value="UniProtKB-UniRule"/>
</dbReference>
<dbReference type="InterPro" id="IPR036821">
    <property type="entry name" value="Peptide_deformylase_sf"/>
</dbReference>
<evidence type="ECO:0000256" key="5">
    <source>
        <dbReference type="HAMAP-Rule" id="MF_00163"/>
    </source>
</evidence>
<evidence type="ECO:0000313" key="6">
    <source>
        <dbReference type="EMBL" id="AGY59530.1"/>
    </source>
</evidence>
<dbReference type="SUPFAM" id="SSF56420">
    <property type="entry name" value="Peptide deformylase"/>
    <property type="match status" value="1"/>
</dbReference>
<keyword evidence="7" id="KW-1185">Reference proteome</keyword>
<dbReference type="STRING" id="1183438.GKIL_3284"/>
<reference evidence="6 7" key="1">
    <citation type="journal article" date="2013" name="PLoS ONE">
        <title>Cultivation and Complete Genome Sequencing of Gloeobacter kilaueensis sp. nov., from a Lava Cave in Kilauea Caldera, Hawai'i.</title>
        <authorList>
            <person name="Saw J.H."/>
            <person name="Schatz M."/>
            <person name="Brown M.V."/>
            <person name="Kunkel D.D."/>
            <person name="Foster J.S."/>
            <person name="Shick H."/>
            <person name="Christensen S."/>
            <person name="Hou S."/>
            <person name="Wan X."/>
            <person name="Donachie S.P."/>
        </authorList>
    </citation>
    <scope>NUCLEOTIDE SEQUENCE [LARGE SCALE GENOMIC DNA]</scope>
    <source>
        <strain evidence="7">JS</strain>
    </source>
</reference>
<evidence type="ECO:0000256" key="3">
    <source>
        <dbReference type="ARBA" id="ARBA00022801"/>
    </source>
</evidence>
<dbReference type="AlphaFoldDB" id="U5QPC9"/>
<accession>U5QPC9</accession>
<keyword evidence="2 5" id="KW-0479">Metal-binding</keyword>
<feature type="binding site" evidence="5">
    <location>
        <position position="143"/>
    </location>
    <ligand>
        <name>Fe cation</name>
        <dbReference type="ChEBI" id="CHEBI:24875"/>
    </ligand>
</feature>
<feature type="binding site" evidence="5">
    <location>
        <position position="147"/>
    </location>
    <ligand>
        <name>Fe cation</name>
        <dbReference type="ChEBI" id="CHEBI:24875"/>
    </ligand>
</feature>
<sequence length="169" mass="18619">MILPIAQVGEPILHLAAQPVPIEQIRTPAFQTFLDDFVETMRSASGVGLSGPQVFRSIRVVAAECNANPRYPDRETVPLQIWINPVILRSADKTVACEEGCLSVPERRINLNRPEWIELSAFDREGEPVTFIAEGFLARILQHEIDHLDGILIVDREAQLAAPAASGTS</sequence>
<dbReference type="FunFam" id="3.90.45.10:FF:000003">
    <property type="entry name" value="Peptide deformylase"/>
    <property type="match status" value="1"/>
</dbReference>
<dbReference type="CDD" id="cd00487">
    <property type="entry name" value="Pep_deformylase"/>
    <property type="match status" value="1"/>
</dbReference>